<feature type="domain" description="CBM21" evidence="4">
    <location>
        <begin position="147"/>
        <end position="261"/>
    </location>
</feature>
<evidence type="ECO:0000313" key="6">
    <source>
        <dbReference type="Proteomes" id="UP001431783"/>
    </source>
</evidence>
<dbReference type="PANTHER" id="PTHR12307">
    <property type="entry name" value="PROTEIN PHOSPHATASE 1 REGULATORY SUBUNIT"/>
    <property type="match status" value="1"/>
</dbReference>
<dbReference type="PROSITE" id="PS51159">
    <property type="entry name" value="CBM21"/>
    <property type="match status" value="1"/>
</dbReference>
<dbReference type="GO" id="GO:0000164">
    <property type="term" value="C:protein phosphatase type 1 complex"/>
    <property type="evidence" value="ECO:0007669"/>
    <property type="project" value="TreeGrafter"/>
</dbReference>
<keyword evidence="2 3" id="KW-0119">Carbohydrate metabolism</keyword>
<keyword evidence="1 3" id="KW-0321">Glycogen metabolism</keyword>
<dbReference type="Gene3D" id="2.60.40.2440">
    <property type="entry name" value="Carbohydrate binding type-21 domain"/>
    <property type="match status" value="1"/>
</dbReference>
<evidence type="ECO:0000256" key="3">
    <source>
        <dbReference type="PIRNR" id="PIRNR038207"/>
    </source>
</evidence>
<comment type="caution">
    <text evidence="5">The sequence shown here is derived from an EMBL/GenBank/DDBJ whole genome shotgun (WGS) entry which is preliminary data.</text>
</comment>
<dbReference type="EMBL" id="JARQZJ010000130">
    <property type="protein sequence ID" value="KAK9891812.1"/>
    <property type="molecule type" value="Genomic_DNA"/>
</dbReference>
<dbReference type="InterPro" id="IPR017434">
    <property type="entry name" value="Pase-1_reg-su_3B/C/D_met"/>
</dbReference>
<accession>A0AAW1VHR6</accession>
<dbReference type="Pfam" id="PF03370">
    <property type="entry name" value="CBM_21"/>
    <property type="match status" value="1"/>
</dbReference>
<evidence type="ECO:0000256" key="1">
    <source>
        <dbReference type="ARBA" id="ARBA00022600"/>
    </source>
</evidence>
<evidence type="ECO:0000313" key="5">
    <source>
        <dbReference type="EMBL" id="KAK9891812.1"/>
    </source>
</evidence>
<dbReference type="PANTHER" id="PTHR12307:SF48">
    <property type="entry name" value="PROTEIN PHOSPHATASE 1 REGULATORY SUBUNIT"/>
    <property type="match status" value="1"/>
</dbReference>
<gene>
    <name evidence="5" type="ORF">WA026_016607</name>
</gene>
<dbReference type="PIRSF" id="PIRSF038207">
    <property type="entry name" value="PP1_GT_animal"/>
    <property type="match status" value="1"/>
</dbReference>
<name>A0AAW1VHR6_9CUCU</name>
<dbReference type="AlphaFoldDB" id="A0AAW1VHR6"/>
<dbReference type="InterPro" id="IPR005036">
    <property type="entry name" value="CBM21_dom"/>
</dbReference>
<dbReference type="GO" id="GO:2001069">
    <property type="term" value="F:glycogen binding"/>
    <property type="evidence" value="ECO:0007669"/>
    <property type="project" value="TreeGrafter"/>
</dbReference>
<sequence length="322" mass="37146">MLISHSPPIYSHSPTGYSSPNNFCSSFRDLSSVPKLQRSASSVNKVSTRMPSVPRRPILVVRTSDEISSDEDITSPTKTKKKVVFADDRGMSLTQVRMMTEPSNVPPIWSKRFLAEVTQGISSDPVLSNNHWEITFPQPASDYIRFRNKLDSQKVCLENIIIKENENHIIGTVKVANLSFEKIIFLRYSCDDWVTHKDIYCSYVQNNTSSSTSVSAYVLHDTFTFNVNLPTNSKRFEFCVCYKCNIGEYWDNNDNKNYLLLKRMQMMPRSYSSDSFLKSQEKTEEPKRINSFNTYLQAQHAKIDSWSEFASWTHLENTSPYW</sequence>
<proteinExistence type="predicted"/>
<dbReference type="GO" id="GO:0005979">
    <property type="term" value="P:regulation of glycogen biosynthetic process"/>
    <property type="evidence" value="ECO:0007669"/>
    <property type="project" value="TreeGrafter"/>
</dbReference>
<evidence type="ECO:0000259" key="4">
    <source>
        <dbReference type="PROSITE" id="PS51159"/>
    </source>
</evidence>
<keyword evidence="6" id="KW-1185">Reference proteome</keyword>
<dbReference type="GO" id="GO:0008157">
    <property type="term" value="F:protein phosphatase 1 binding"/>
    <property type="evidence" value="ECO:0007669"/>
    <property type="project" value="TreeGrafter"/>
</dbReference>
<reference evidence="5 6" key="1">
    <citation type="submission" date="2023-03" db="EMBL/GenBank/DDBJ databases">
        <title>Genome insight into feeding habits of ladybird beetles.</title>
        <authorList>
            <person name="Li H.-S."/>
            <person name="Huang Y.-H."/>
            <person name="Pang H."/>
        </authorList>
    </citation>
    <scope>NUCLEOTIDE SEQUENCE [LARGE SCALE GENOMIC DNA]</scope>
    <source>
        <strain evidence="5">SYSU_2023b</strain>
        <tissue evidence="5">Whole body</tissue>
    </source>
</reference>
<dbReference type="Proteomes" id="UP001431783">
    <property type="component" value="Unassembled WGS sequence"/>
</dbReference>
<dbReference type="GO" id="GO:0005977">
    <property type="term" value="P:glycogen metabolic process"/>
    <property type="evidence" value="ECO:0007669"/>
    <property type="project" value="UniProtKB-KW"/>
</dbReference>
<organism evidence="5 6">
    <name type="scientific">Henosepilachna vigintioctopunctata</name>
    <dbReference type="NCBI Taxonomy" id="420089"/>
    <lineage>
        <taxon>Eukaryota</taxon>
        <taxon>Metazoa</taxon>
        <taxon>Ecdysozoa</taxon>
        <taxon>Arthropoda</taxon>
        <taxon>Hexapoda</taxon>
        <taxon>Insecta</taxon>
        <taxon>Pterygota</taxon>
        <taxon>Neoptera</taxon>
        <taxon>Endopterygota</taxon>
        <taxon>Coleoptera</taxon>
        <taxon>Polyphaga</taxon>
        <taxon>Cucujiformia</taxon>
        <taxon>Coccinelloidea</taxon>
        <taxon>Coccinellidae</taxon>
        <taxon>Epilachninae</taxon>
        <taxon>Epilachnini</taxon>
        <taxon>Henosepilachna</taxon>
    </lineage>
</organism>
<dbReference type="InterPro" id="IPR050782">
    <property type="entry name" value="PP1_regulatory_subunit_3"/>
</dbReference>
<evidence type="ECO:0000256" key="2">
    <source>
        <dbReference type="ARBA" id="ARBA00023277"/>
    </source>
</evidence>
<dbReference type="InterPro" id="IPR038175">
    <property type="entry name" value="CBM21_dom_sf"/>
</dbReference>
<protein>
    <recommendedName>
        <fullName evidence="3">Protein phosphatase 1 regulatory subunit</fullName>
    </recommendedName>
</protein>